<keyword evidence="4" id="KW-0698">rRNA processing</keyword>
<dbReference type="InterPro" id="IPR000692">
    <property type="entry name" value="Fibrillarin"/>
</dbReference>
<dbReference type="Gene3D" id="3.30.200.20">
    <property type="entry name" value="Phosphorylase Kinase, domain 1"/>
    <property type="match status" value="1"/>
</dbReference>
<name>T0QC98_SAPDV</name>
<dbReference type="RefSeq" id="XP_008611239.1">
    <property type="nucleotide sequence ID" value="XM_008613017.1"/>
</dbReference>
<dbReference type="InterPro" id="IPR029063">
    <property type="entry name" value="SAM-dependent_MTases_sf"/>
</dbReference>
<evidence type="ECO:0000256" key="10">
    <source>
        <dbReference type="ARBA" id="ARBA00023242"/>
    </source>
</evidence>
<dbReference type="SUPFAM" id="SSF50494">
    <property type="entry name" value="Trypsin-like serine proteases"/>
    <property type="match status" value="1"/>
</dbReference>
<evidence type="ECO:0000256" key="12">
    <source>
        <dbReference type="ARBA" id="ARBA00032245"/>
    </source>
</evidence>
<evidence type="ECO:0000256" key="3">
    <source>
        <dbReference type="ARBA" id="ARBA00015190"/>
    </source>
</evidence>
<dbReference type="Gene3D" id="3.40.50.150">
    <property type="entry name" value="Vaccinia Virus protein VP39"/>
    <property type="match status" value="1"/>
</dbReference>
<dbReference type="OrthoDB" id="1859733at2759"/>
<keyword evidence="9" id="KW-0843">Virulence</keyword>
<dbReference type="InterPro" id="IPR043504">
    <property type="entry name" value="Peptidase_S1_PA_chymotrypsin"/>
</dbReference>
<evidence type="ECO:0000256" key="4">
    <source>
        <dbReference type="ARBA" id="ARBA00022552"/>
    </source>
</evidence>
<dbReference type="HAMAP" id="MF_00351">
    <property type="entry name" value="RNA_methyltransf_FlpA"/>
    <property type="match status" value="1"/>
</dbReference>
<keyword evidence="7" id="KW-0949">S-adenosyl-L-methionine</keyword>
<gene>
    <name evidence="14" type="ORF">SDRG_07197</name>
</gene>
<dbReference type="PANTHER" id="PTHR10335:SF17">
    <property type="entry name" value="FIBRILLARIN"/>
    <property type="match status" value="1"/>
</dbReference>
<dbReference type="VEuPathDB" id="FungiDB:SDRG_07197"/>
<evidence type="ECO:0000256" key="13">
    <source>
        <dbReference type="ARBA" id="ARBA00047568"/>
    </source>
</evidence>
<keyword evidence="15" id="KW-1185">Reference proteome</keyword>
<evidence type="ECO:0000256" key="2">
    <source>
        <dbReference type="ARBA" id="ARBA00010632"/>
    </source>
</evidence>
<dbReference type="GO" id="GO:0000494">
    <property type="term" value="P:box C/D sno(s)RNA 3'-end processing"/>
    <property type="evidence" value="ECO:0007669"/>
    <property type="project" value="TreeGrafter"/>
</dbReference>
<keyword evidence="5" id="KW-0489">Methyltransferase</keyword>
<dbReference type="FunFam" id="3.40.50.150:FF:000001">
    <property type="entry name" value="Fibrillarin like 1"/>
    <property type="match status" value="1"/>
</dbReference>
<keyword evidence="6" id="KW-0808">Transferase</keyword>
<protein>
    <recommendedName>
        <fullName evidence="3">rRNA 2'-O-methyltransferase fibrillarin</fullName>
    </recommendedName>
    <alternativeName>
        <fullName evidence="12">Histone-glutamine methyltransferase</fullName>
    </alternativeName>
</protein>
<dbReference type="Proteomes" id="UP000030762">
    <property type="component" value="Unassembled WGS sequence"/>
</dbReference>
<dbReference type="InterPro" id="IPR009003">
    <property type="entry name" value="Peptidase_S1_PA"/>
</dbReference>
<dbReference type="GeneID" id="19947924"/>
<evidence type="ECO:0000256" key="9">
    <source>
        <dbReference type="ARBA" id="ARBA00023026"/>
    </source>
</evidence>
<dbReference type="PRINTS" id="PR00052">
    <property type="entry name" value="FIBRILLARIN"/>
</dbReference>
<reference evidence="14 15" key="1">
    <citation type="submission" date="2012-04" db="EMBL/GenBank/DDBJ databases">
        <title>The Genome Sequence of Saprolegnia declina VS20.</title>
        <authorList>
            <consortium name="The Broad Institute Genome Sequencing Platform"/>
            <person name="Russ C."/>
            <person name="Nusbaum C."/>
            <person name="Tyler B."/>
            <person name="van West P."/>
            <person name="Dieguez-Uribeondo J."/>
            <person name="de Bruijn I."/>
            <person name="Tripathy S."/>
            <person name="Jiang R."/>
            <person name="Young S.K."/>
            <person name="Zeng Q."/>
            <person name="Gargeya S."/>
            <person name="Fitzgerald M."/>
            <person name="Haas B."/>
            <person name="Abouelleil A."/>
            <person name="Alvarado L."/>
            <person name="Arachchi H.M."/>
            <person name="Berlin A."/>
            <person name="Chapman S.B."/>
            <person name="Goldberg J."/>
            <person name="Griggs A."/>
            <person name="Gujja S."/>
            <person name="Hansen M."/>
            <person name="Howarth C."/>
            <person name="Imamovic A."/>
            <person name="Larimer J."/>
            <person name="McCowen C."/>
            <person name="Montmayeur A."/>
            <person name="Murphy C."/>
            <person name="Neiman D."/>
            <person name="Pearson M."/>
            <person name="Priest M."/>
            <person name="Roberts A."/>
            <person name="Saif S."/>
            <person name="Shea T."/>
            <person name="Sisk P."/>
            <person name="Sykes S."/>
            <person name="Wortman J."/>
            <person name="Nusbaum C."/>
            <person name="Birren B."/>
        </authorList>
    </citation>
    <scope>NUCLEOTIDE SEQUENCE [LARGE SCALE GENOMIC DNA]</scope>
    <source>
        <strain evidence="14 15">VS20</strain>
    </source>
</reference>
<dbReference type="InParanoid" id="T0QC98"/>
<evidence type="ECO:0000256" key="11">
    <source>
        <dbReference type="ARBA" id="ARBA00023274"/>
    </source>
</evidence>
<keyword evidence="11" id="KW-0687">Ribonucleoprotein</keyword>
<dbReference type="STRING" id="1156394.T0QC98"/>
<evidence type="ECO:0000256" key="7">
    <source>
        <dbReference type="ARBA" id="ARBA00022691"/>
    </source>
</evidence>
<dbReference type="NCBIfam" id="NF003276">
    <property type="entry name" value="PRK04266.1-2"/>
    <property type="match status" value="1"/>
</dbReference>
<accession>T0QC98</accession>
<evidence type="ECO:0000256" key="1">
    <source>
        <dbReference type="ARBA" id="ARBA00004604"/>
    </source>
</evidence>
<evidence type="ECO:0000256" key="5">
    <source>
        <dbReference type="ARBA" id="ARBA00022603"/>
    </source>
</evidence>
<dbReference type="GO" id="GO:0008649">
    <property type="term" value="F:rRNA methyltransferase activity"/>
    <property type="evidence" value="ECO:0007669"/>
    <property type="project" value="TreeGrafter"/>
</dbReference>
<dbReference type="GO" id="GO:0003723">
    <property type="term" value="F:RNA binding"/>
    <property type="evidence" value="ECO:0007669"/>
    <property type="project" value="UniProtKB-KW"/>
</dbReference>
<dbReference type="GO" id="GO:1990259">
    <property type="term" value="F:histone H2AQ104 methyltransferase activity"/>
    <property type="evidence" value="ECO:0007669"/>
    <property type="project" value="TreeGrafter"/>
</dbReference>
<comment type="similarity">
    <text evidence="2">Belongs to the methyltransferase superfamily. Fibrillarin family.</text>
</comment>
<comment type="subcellular location">
    <subcellularLocation>
        <location evidence="1">Nucleus</location>
        <location evidence="1">Nucleolus</location>
    </subcellularLocation>
</comment>
<dbReference type="PANTHER" id="PTHR10335">
    <property type="entry name" value="RRNA 2-O-METHYLTRANSFERASE FIBRILLARIN"/>
    <property type="match status" value="1"/>
</dbReference>
<evidence type="ECO:0000313" key="15">
    <source>
        <dbReference type="Proteomes" id="UP000030762"/>
    </source>
</evidence>
<dbReference type="eggNOG" id="KOG1596">
    <property type="taxonomic scope" value="Eukaryota"/>
</dbReference>
<dbReference type="PROSITE" id="PS00566">
    <property type="entry name" value="FIBRILLARIN"/>
    <property type="match status" value="1"/>
</dbReference>
<dbReference type="SMART" id="SM01206">
    <property type="entry name" value="Fibrillarin"/>
    <property type="match status" value="1"/>
</dbReference>
<evidence type="ECO:0000313" key="14">
    <source>
        <dbReference type="EMBL" id="EQC35489.1"/>
    </source>
</evidence>
<dbReference type="Gene3D" id="2.40.10.10">
    <property type="entry name" value="Trypsin-like serine proteases"/>
    <property type="match status" value="1"/>
</dbReference>
<dbReference type="InterPro" id="IPR020813">
    <property type="entry name" value="Fibrillarin_CS"/>
</dbReference>
<dbReference type="SUPFAM" id="SSF53335">
    <property type="entry name" value="S-adenosyl-L-methionine-dependent methyltransferases"/>
    <property type="match status" value="1"/>
</dbReference>
<comment type="catalytic activity">
    <reaction evidence="13">
        <text>L-glutaminyl-[histone H2A] + S-adenosyl-L-methionine = N(5)-methyl-L-glutaminyl-[histone H2A] + S-adenosyl-L-homocysteine + H(+)</text>
        <dbReference type="Rhea" id="RHEA:50904"/>
        <dbReference type="Rhea" id="RHEA-COMP:12837"/>
        <dbReference type="Rhea" id="RHEA-COMP:12839"/>
        <dbReference type="ChEBI" id="CHEBI:15378"/>
        <dbReference type="ChEBI" id="CHEBI:30011"/>
        <dbReference type="ChEBI" id="CHEBI:57856"/>
        <dbReference type="ChEBI" id="CHEBI:59789"/>
        <dbReference type="ChEBI" id="CHEBI:61891"/>
    </reaction>
</comment>
<dbReference type="FunFam" id="3.30.200.20:FF:000056">
    <property type="entry name" value="Fibrillarin like 1"/>
    <property type="match status" value="1"/>
</dbReference>
<keyword evidence="8" id="KW-0694">RNA-binding</keyword>
<keyword evidence="10" id="KW-0539">Nucleus</keyword>
<dbReference type="EMBL" id="JH767151">
    <property type="protein sequence ID" value="EQC35489.1"/>
    <property type="molecule type" value="Genomic_DNA"/>
</dbReference>
<dbReference type="AlphaFoldDB" id="T0QC98"/>
<evidence type="ECO:0000256" key="8">
    <source>
        <dbReference type="ARBA" id="ARBA00022884"/>
    </source>
</evidence>
<dbReference type="Pfam" id="PF01269">
    <property type="entry name" value="Fibrillarin"/>
    <property type="match status" value="1"/>
</dbReference>
<dbReference type="GO" id="GO:0031428">
    <property type="term" value="C:box C/D methylation guide snoRNP complex"/>
    <property type="evidence" value="ECO:0007669"/>
    <property type="project" value="TreeGrafter"/>
</dbReference>
<organism evidence="14 15">
    <name type="scientific">Saprolegnia diclina (strain VS20)</name>
    <dbReference type="NCBI Taxonomy" id="1156394"/>
    <lineage>
        <taxon>Eukaryota</taxon>
        <taxon>Sar</taxon>
        <taxon>Stramenopiles</taxon>
        <taxon>Oomycota</taxon>
        <taxon>Saprolegniomycetes</taxon>
        <taxon>Saprolegniales</taxon>
        <taxon>Saprolegniaceae</taxon>
        <taxon>Saprolegnia</taxon>
    </lineage>
</organism>
<dbReference type="GO" id="GO:0032040">
    <property type="term" value="C:small-subunit processome"/>
    <property type="evidence" value="ECO:0007669"/>
    <property type="project" value="TreeGrafter"/>
</dbReference>
<sequence>MAGGNKVIVEPHRHGGVFIARGKEDALVTLNSTPGKSVYGEKRISVDVPAASGEGTEKVEYRVWNPFRSKLAAAILGGVDNIWMGPGAKVLYIGGASGTTVSHVSDIVGPTGAVYAVEFSHRSGRDLINMAKSRTNVIPIIEDARHPLKYRMLVPMVDTIFADVAQPDQARIVALNASYFLKNGGHFVVSIKASCIDSTAPAEAVFTREVKKLQQDQFKPAEQLTLEPYERDHAVVVGSYRVAKKEKSLVDLSVSLRSCCIMESASVLHPPVRPQRHSEVTKSQPQQRYELISSHDTGSFSWLVRYTAVHFASLSVPIRGHVTLTSRDESIGYSGDTTLGDSCAPWILSDEVVLTYTVDTYASPPTLPVVSIDTVSFWHPSSFEPEAVCGKDDVNKQPSAGHLVTNHRCIKTLDAAVQKVQVELGVCDDADNKKAVACKCSVVATEAELVYLDNNMDLALLYIGNHAAVVVDSGKPGVVTNASINVCVEEKIGYDLDTQGGNSGSPVLSTSTCTTVVEAPPGKRARNE</sequence>
<evidence type="ECO:0000256" key="6">
    <source>
        <dbReference type="ARBA" id="ARBA00022679"/>
    </source>
</evidence>
<proteinExistence type="inferred from homology"/>